<comment type="caution">
    <text evidence="1">The sequence shown here is derived from an EMBL/GenBank/DDBJ whole genome shotgun (WGS) entry which is preliminary data.</text>
</comment>
<keyword evidence="1" id="KW-0647">Proteasome</keyword>
<evidence type="ECO:0000313" key="2">
    <source>
        <dbReference type="Proteomes" id="UP001057455"/>
    </source>
</evidence>
<dbReference type="AlphaFoldDB" id="A0A9W5TB00"/>
<accession>A0A9W5TB00</accession>
<organism evidence="1 2">
    <name type="scientific">Babesia ovis</name>
    <dbReference type="NCBI Taxonomy" id="5869"/>
    <lineage>
        <taxon>Eukaryota</taxon>
        <taxon>Sar</taxon>
        <taxon>Alveolata</taxon>
        <taxon>Apicomplexa</taxon>
        <taxon>Aconoidasida</taxon>
        <taxon>Piroplasmida</taxon>
        <taxon>Babesiidae</taxon>
        <taxon>Babesia</taxon>
    </lineage>
</organism>
<reference evidence="1" key="1">
    <citation type="submission" date="2019-12" db="EMBL/GenBank/DDBJ databases">
        <title>Genome sequence of Babesia ovis.</title>
        <authorList>
            <person name="Yamagishi J."/>
            <person name="Sevinc F."/>
            <person name="Xuan X."/>
        </authorList>
    </citation>
    <scope>NUCLEOTIDE SEQUENCE</scope>
    <source>
        <strain evidence="1">Selcuk</strain>
    </source>
</reference>
<proteinExistence type="predicted"/>
<dbReference type="Pfam" id="PF10178">
    <property type="entry name" value="PAC3"/>
    <property type="match status" value="1"/>
</dbReference>
<dbReference type="InterPro" id="IPR018788">
    <property type="entry name" value="Proteasome_assmbl_chp_3"/>
</dbReference>
<keyword evidence="2" id="KW-1185">Reference proteome</keyword>
<dbReference type="EMBL" id="BLIY01000015">
    <property type="protein sequence ID" value="GFE54361.1"/>
    <property type="molecule type" value="Genomic_DNA"/>
</dbReference>
<dbReference type="InterPro" id="IPR053720">
    <property type="entry name" value="Psm_Assembly_Chaperone"/>
</dbReference>
<sequence length="488" mass="54862">MLEVYQRYDRKGLHVYTQALDAVVPSSQRLREKQEGLSRFKSLEAMDDTVQHTIIATGQHRKDIDTASTSPESNSVVTDYRSGFAWKNNPYVSDSKDTKTSAGSNPFKHSSWESDAYAGAMSDSNTNSRAECSSEVNTAIMCKRMPDSIYNQRNDTAEESQRFKSSEAGVYSLGISDTIYAKTKRSNSFTGPASYSGDPAGQTLQQENFYETDSAYNTALPENPDVVTRFMTDLRRKRIANARYPNDILSYTNNKFVYHKGPLGFPTVFRDSQSKEVVRSESSTMPLTVFSAYSPSHIEENAIAVQPTDKVDMLARHNHWLYVRIAKSKRAEAVGKTGWIPEEAFVGADGNVGDAVWPLTRSKRFSVKVTGDSKREYEAFVIKFANAWQLFLTHSGKVASWICASADTPHADVYSVRTLLGNRLHEHHAVYARSLVKTLCDSLSTRAAFELDREVVLILAIDVHDESTETFKQIMEQLKDIFKMQMEL</sequence>
<dbReference type="GO" id="GO:0000502">
    <property type="term" value="C:proteasome complex"/>
    <property type="evidence" value="ECO:0007669"/>
    <property type="project" value="UniProtKB-KW"/>
</dbReference>
<gene>
    <name evidence="1" type="ORF">BaOVIS_017650</name>
</gene>
<dbReference type="Gene3D" id="3.30.230.90">
    <property type="match status" value="1"/>
</dbReference>
<dbReference type="GO" id="GO:0043248">
    <property type="term" value="P:proteasome assembly"/>
    <property type="evidence" value="ECO:0007669"/>
    <property type="project" value="InterPro"/>
</dbReference>
<name>A0A9W5TB00_BABOV</name>
<evidence type="ECO:0000313" key="1">
    <source>
        <dbReference type="EMBL" id="GFE54361.1"/>
    </source>
</evidence>
<protein>
    <submittedName>
        <fullName evidence="1">Proteasome assembly chaperone 3, putative</fullName>
    </submittedName>
</protein>
<dbReference type="Proteomes" id="UP001057455">
    <property type="component" value="Unassembled WGS sequence"/>
</dbReference>
<dbReference type="OrthoDB" id="365253at2759"/>